<sequence length="146" mass="16476">MNRPRSAANRRLPDITLMLLRVVTGAFLIHGTQDNIVSAARMQEFVEFLTQHGFAWPQLMAPLSVYAQFLCGALLVLGLFTRAAGLVVAINFVVAVVMVHWTQDFRGWWPALVLVLLGLHFAAQGGGRYAVDAVWRSRRQRRRFSR</sequence>
<organism evidence="8 9">
    <name type="scientific">Cognatilysobacter bugurensis</name>
    <dbReference type="NCBI Taxonomy" id="543356"/>
    <lineage>
        <taxon>Bacteria</taxon>
        <taxon>Pseudomonadati</taxon>
        <taxon>Pseudomonadota</taxon>
        <taxon>Gammaproteobacteria</taxon>
        <taxon>Lysobacterales</taxon>
        <taxon>Lysobacteraceae</taxon>
        <taxon>Cognatilysobacter</taxon>
    </lineage>
</organism>
<dbReference type="InterPro" id="IPR032808">
    <property type="entry name" value="DoxX"/>
</dbReference>
<reference evidence="8" key="1">
    <citation type="journal article" date="2014" name="Int. J. Syst. Evol. Microbiol.">
        <title>Complete genome sequence of Corynebacterium casei LMG S-19264T (=DSM 44701T), isolated from a smear-ripened cheese.</title>
        <authorList>
            <consortium name="US DOE Joint Genome Institute (JGI-PGF)"/>
            <person name="Walter F."/>
            <person name="Albersmeier A."/>
            <person name="Kalinowski J."/>
            <person name="Ruckert C."/>
        </authorList>
    </citation>
    <scope>NUCLEOTIDE SEQUENCE</scope>
    <source>
        <strain evidence="8">KCTC 23077</strain>
    </source>
</reference>
<comment type="similarity">
    <text evidence="2">Belongs to the DoxX family.</text>
</comment>
<protein>
    <recommendedName>
        <fullName evidence="10">DoxX family protein</fullName>
    </recommendedName>
</protein>
<reference evidence="8" key="2">
    <citation type="submission" date="2020-09" db="EMBL/GenBank/DDBJ databases">
        <authorList>
            <person name="Sun Q."/>
            <person name="Kim S."/>
        </authorList>
    </citation>
    <scope>NUCLEOTIDE SEQUENCE</scope>
    <source>
        <strain evidence="8">KCTC 23077</strain>
    </source>
</reference>
<dbReference type="InterPro" id="IPR051907">
    <property type="entry name" value="DoxX-like_oxidoreductase"/>
</dbReference>
<dbReference type="AlphaFoldDB" id="A0A918W966"/>
<evidence type="ECO:0000256" key="7">
    <source>
        <dbReference type="SAM" id="Phobius"/>
    </source>
</evidence>
<dbReference type="EMBL" id="BMYD01000002">
    <property type="protein sequence ID" value="GHA78945.1"/>
    <property type="molecule type" value="Genomic_DNA"/>
</dbReference>
<gene>
    <name evidence="8" type="ORF">GCM10007067_15460</name>
</gene>
<comment type="caution">
    <text evidence="8">The sequence shown here is derived from an EMBL/GenBank/DDBJ whole genome shotgun (WGS) entry which is preliminary data.</text>
</comment>
<dbReference type="RefSeq" id="WP_189455093.1">
    <property type="nucleotide sequence ID" value="NZ_BMYD01000002.1"/>
</dbReference>
<dbReference type="Proteomes" id="UP000646426">
    <property type="component" value="Unassembled WGS sequence"/>
</dbReference>
<evidence type="ECO:0000313" key="9">
    <source>
        <dbReference type="Proteomes" id="UP000646426"/>
    </source>
</evidence>
<evidence type="ECO:0000313" key="8">
    <source>
        <dbReference type="EMBL" id="GHA78945.1"/>
    </source>
</evidence>
<comment type="subcellular location">
    <subcellularLocation>
        <location evidence="1">Cell membrane</location>
        <topology evidence="1">Multi-pass membrane protein</topology>
    </subcellularLocation>
</comment>
<feature type="transmembrane region" description="Helical" evidence="7">
    <location>
        <begin position="83"/>
        <end position="102"/>
    </location>
</feature>
<accession>A0A918W966</accession>
<keyword evidence="6 7" id="KW-0472">Membrane</keyword>
<feature type="transmembrane region" description="Helical" evidence="7">
    <location>
        <begin position="53"/>
        <end position="76"/>
    </location>
</feature>
<dbReference type="PANTHER" id="PTHR33452:SF1">
    <property type="entry name" value="INNER MEMBRANE PROTEIN YPHA-RELATED"/>
    <property type="match status" value="1"/>
</dbReference>
<name>A0A918W966_9GAMM</name>
<keyword evidence="3" id="KW-1003">Cell membrane</keyword>
<proteinExistence type="inferred from homology"/>
<feature type="transmembrane region" description="Helical" evidence="7">
    <location>
        <begin position="12"/>
        <end position="33"/>
    </location>
</feature>
<keyword evidence="4 7" id="KW-0812">Transmembrane</keyword>
<keyword evidence="9" id="KW-1185">Reference proteome</keyword>
<dbReference type="GO" id="GO:0005886">
    <property type="term" value="C:plasma membrane"/>
    <property type="evidence" value="ECO:0007669"/>
    <property type="project" value="UniProtKB-SubCell"/>
</dbReference>
<evidence type="ECO:0000256" key="6">
    <source>
        <dbReference type="ARBA" id="ARBA00023136"/>
    </source>
</evidence>
<evidence type="ECO:0000256" key="2">
    <source>
        <dbReference type="ARBA" id="ARBA00006679"/>
    </source>
</evidence>
<dbReference type="PANTHER" id="PTHR33452">
    <property type="entry name" value="OXIDOREDUCTASE CATD-RELATED"/>
    <property type="match status" value="1"/>
</dbReference>
<dbReference type="Pfam" id="PF07681">
    <property type="entry name" value="DoxX"/>
    <property type="match status" value="1"/>
</dbReference>
<feature type="transmembrane region" description="Helical" evidence="7">
    <location>
        <begin position="108"/>
        <end position="131"/>
    </location>
</feature>
<keyword evidence="5 7" id="KW-1133">Transmembrane helix</keyword>
<evidence type="ECO:0000256" key="5">
    <source>
        <dbReference type="ARBA" id="ARBA00022989"/>
    </source>
</evidence>
<evidence type="ECO:0000256" key="4">
    <source>
        <dbReference type="ARBA" id="ARBA00022692"/>
    </source>
</evidence>
<evidence type="ECO:0000256" key="3">
    <source>
        <dbReference type="ARBA" id="ARBA00022475"/>
    </source>
</evidence>
<evidence type="ECO:0000256" key="1">
    <source>
        <dbReference type="ARBA" id="ARBA00004651"/>
    </source>
</evidence>
<evidence type="ECO:0008006" key="10">
    <source>
        <dbReference type="Google" id="ProtNLM"/>
    </source>
</evidence>